<feature type="compositionally biased region" description="Basic and acidic residues" evidence="1">
    <location>
        <begin position="490"/>
        <end position="501"/>
    </location>
</feature>
<feature type="compositionally biased region" description="Polar residues" evidence="1">
    <location>
        <begin position="502"/>
        <end position="511"/>
    </location>
</feature>
<feature type="compositionally biased region" description="Polar residues" evidence="1">
    <location>
        <begin position="476"/>
        <end position="488"/>
    </location>
</feature>
<feature type="region of interest" description="Disordered" evidence="1">
    <location>
        <begin position="472"/>
        <end position="511"/>
    </location>
</feature>
<sequence length="855" mass="96343">MVDNFFQTNTKFKSSKDPVFPFYSEKDKSSLKMSSNVSSNIEIIYSPPVTHPENLEISEKNLTDSAYQFEVSLEIENINKDSNSLIEDDAPSTQNKVTSFYTNNNIINFNRFSGNKTPSSGVILPLTEKVRTQKNKTPNDSFDHEKKKTKKLNSSQISSFDFLNSPKESIIGDSINLCSESNKNDNKDPFSLNINTDNSNSTQNEESFLTFNDNIAFTEFPILDNSTRENYHFTKASDNNLFEDQDSSLKIKDNLPLISSENFPPSSKDPPPSILSSTYKHPSLPIIYMNHSNSWRLLIGSNSTSVDVKLENPIDSQAQRALFGTDIKQLMVFLQSDLQIPENHRIILNFPTIDLVLNQSDLECSSISLKKLYKYHSELNSMNKSGSVVMEWLNPDSSESGPKYSQFYFTVKSEVYAKYTIMMLDELLDEAGEISSDSTSENHLLVTSETSCNIGRPDIPFKYSLHAEKQPPLDDIQNSLTDKSSTKIPSVEKDHTKEISSQKDQTIETPSKFNQTKEVDHLLPSDDIKVSLNNNQNHSYSRFDTDSLNSNYSKAQSTEISSDLFSPNISCVASTAEAFNITKIKQLTDTQSELFSHQLDPFPKFLGTDDILEQPKTDSNSDHGSLIEVHSENPISGKNSGNINFEVYYNPISKPKEYLDSFNFIVNNSTNNLENPISRKDNENASKSHSIPKISTKGDIDFNIESSFSTFTGNSDVGSHVVCDLYNNLNKSFGELSDSYLRNHVENKDNINLIPQLKNESFDGSSYPEQPSSSLNFSSTLSETKDNRDSSLKFEYPLDQDSFKTEKISLENHDNFFKSEHPSTSELSVSTKKSAVFLDIDDNDLIEFDDDDLDS</sequence>
<reference evidence="2 3" key="1">
    <citation type="journal article" date="2016" name="Mol. Biol. Evol.">
        <title>Genome-Wide Survey of Gut Fungi (Harpellales) Reveals the First Horizontally Transferred Ubiquitin Gene from a Mosquito Host.</title>
        <authorList>
            <person name="Wang Y."/>
            <person name="White M.M."/>
            <person name="Kvist S."/>
            <person name="Moncalvo J.M."/>
        </authorList>
    </citation>
    <scope>NUCLEOTIDE SEQUENCE [LARGE SCALE GENOMIC DNA]</scope>
    <source>
        <strain evidence="2 3">ALG-7-W6</strain>
    </source>
</reference>
<dbReference type="Proteomes" id="UP000187455">
    <property type="component" value="Unassembled WGS sequence"/>
</dbReference>
<comment type="caution">
    <text evidence="2">The sequence shown here is derived from an EMBL/GenBank/DDBJ whole genome shotgun (WGS) entry which is preliminary data.</text>
</comment>
<evidence type="ECO:0000313" key="3">
    <source>
        <dbReference type="Proteomes" id="UP000187455"/>
    </source>
</evidence>
<gene>
    <name evidence="2" type="ORF">AYI68_g2904</name>
</gene>
<feature type="region of interest" description="Disordered" evidence="1">
    <location>
        <begin position="761"/>
        <end position="785"/>
    </location>
</feature>
<dbReference type="AlphaFoldDB" id="A0A1R0H1H1"/>
<evidence type="ECO:0000313" key="2">
    <source>
        <dbReference type="EMBL" id="OLY82965.1"/>
    </source>
</evidence>
<name>A0A1R0H1H1_9FUNG</name>
<feature type="compositionally biased region" description="Polar residues" evidence="1">
    <location>
        <begin position="761"/>
        <end position="771"/>
    </location>
</feature>
<feature type="compositionally biased region" description="Low complexity" evidence="1">
    <location>
        <begin position="772"/>
        <end position="782"/>
    </location>
</feature>
<dbReference type="OrthoDB" id="5600357at2759"/>
<protein>
    <submittedName>
        <fullName evidence="2">Uncharacterized protein</fullName>
    </submittedName>
</protein>
<accession>A0A1R0H1H1</accession>
<organism evidence="2 3">
    <name type="scientific">Smittium mucronatum</name>
    <dbReference type="NCBI Taxonomy" id="133383"/>
    <lineage>
        <taxon>Eukaryota</taxon>
        <taxon>Fungi</taxon>
        <taxon>Fungi incertae sedis</taxon>
        <taxon>Zoopagomycota</taxon>
        <taxon>Kickxellomycotina</taxon>
        <taxon>Harpellomycetes</taxon>
        <taxon>Harpellales</taxon>
        <taxon>Legeriomycetaceae</taxon>
        <taxon>Smittium</taxon>
    </lineage>
</organism>
<evidence type="ECO:0000256" key="1">
    <source>
        <dbReference type="SAM" id="MobiDB-lite"/>
    </source>
</evidence>
<keyword evidence="3" id="KW-1185">Reference proteome</keyword>
<dbReference type="EMBL" id="LSSL01001151">
    <property type="protein sequence ID" value="OLY82965.1"/>
    <property type="molecule type" value="Genomic_DNA"/>
</dbReference>
<proteinExistence type="predicted"/>